<dbReference type="AlphaFoldDB" id="A0A8R7UBP3"/>
<dbReference type="EnsemblPlants" id="TuG1812G0500000486.01.T01">
    <property type="protein sequence ID" value="TuG1812G0500000486.01.T01"/>
    <property type="gene ID" value="TuG1812G0500000486.01"/>
</dbReference>
<sequence>MRSSLPDEQDVVIQKQRRGQSWYARLSDERRAEYLNKQRMAQRDKKAARTVALPQSSSPQETSLPDNDAITQHQLPEIVGDCNIRTGKGWYASLSGQRKEEHLRKLRISHKQKRAGLLDVDVNEGIGQSGPAQSQLTRVVDTPLCRPNLDEGGSADWLHSNLTYV</sequence>
<evidence type="ECO:0000313" key="3">
    <source>
        <dbReference type="Proteomes" id="UP000015106"/>
    </source>
</evidence>
<evidence type="ECO:0000313" key="2">
    <source>
        <dbReference type="EnsemblPlants" id="TuG1812G0500000486.01.T01"/>
    </source>
</evidence>
<feature type="compositionally biased region" description="Basic and acidic residues" evidence="1">
    <location>
        <begin position="38"/>
        <end position="47"/>
    </location>
</feature>
<organism evidence="2 3">
    <name type="scientific">Triticum urartu</name>
    <name type="common">Red wild einkorn</name>
    <name type="synonym">Crithodium urartu</name>
    <dbReference type="NCBI Taxonomy" id="4572"/>
    <lineage>
        <taxon>Eukaryota</taxon>
        <taxon>Viridiplantae</taxon>
        <taxon>Streptophyta</taxon>
        <taxon>Embryophyta</taxon>
        <taxon>Tracheophyta</taxon>
        <taxon>Spermatophyta</taxon>
        <taxon>Magnoliopsida</taxon>
        <taxon>Liliopsida</taxon>
        <taxon>Poales</taxon>
        <taxon>Poaceae</taxon>
        <taxon>BOP clade</taxon>
        <taxon>Pooideae</taxon>
        <taxon>Triticodae</taxon>
        <taxon>Triticeae</taxon>
        <taxon>Triticinae</taxon>
        <taxon>Triticum</taxon>
    </lineage>
</organism>
<evidence type="ECO:0000256" key="1">
    <source>
        <dbReference type="SAM" id="MobiDB-lite"/>
    </source>
</evidence>
<accession>A0A8R7UBP3</accession>
<reference evidence="2" key="2">
    <citation type="submission" date="2018-03" db="EMBL/GenBank/DDBJ databases">
        <title>The Triticum urartu genome reveals the dynamic nature of wheat genome evolution.</title>
        <authorList>
            <person name="Ling H."/>
            <person name="Ma B."/>
            <person name="Shi X."/>
            <person name="Liu H."/>
            <person name="Dong L."/>
            <person name="Sun H."/>
            <person name="Cao Y."/>
            <person name="Gao Q."/>
            <person name="Zheng S."/>
            <person name="Li Y."/>
            <person name="Yu Y."/>
            <person name="Du H."/>
            <person name="Qi M."/>
            <person name="Li Y."/>
            <person name="Yu H."/>
            <person name="Cui Y."/>
            <person name="Wang N."/>
            <person name="Chen C."/>
            <person name="Wu H."/>
            <person name="Zhao Y."/>
            <person name="Zhang J."/>
            <person name="Li Y."/>
            <person name="Zhou W."/>
            <person name="Zhang B."/>
            <person name="Hu W."/>
            <person name="Eijk M."/>
            <person name="Tang J."/>
            <person name="Witsenboer H."/>
            <person name="Zhao S."/>
            <person name="Li Z."/>
            <person name="Zhang A."/>
            <person name="Wang D."/>
            <person name="Liang C."/>
        </authorList>
    </citation>
    <scope>NUCLEOTIDE SEQUENCE [LARGE SCALE GENOMIC DNA]</scope>
    <source>
        <strain evidence="2">cv. G1812</strain>
    </source>
</reference>
<reference evidence="2" key="3">
    <citation type="submission" date="2022-06" db="UniProtKB">
        <authorList>
            <consortium name="EnsemblPlants"/>
        </authorList>
    </citation>
    <scope>IDENTIFICATION</scope>
</reference>
<keyword evidence="3" id="KW-1185">Reference proteome</keyword>
<feature type="region of interest" description="Disordered" evidence="1">
    <location>
        <begin position="38"/>
        <end position="67"/>
    </location>
</feature>
<proteinExistence type="predicted"/>
<name>A0A8R7UBP3_TRIUA</name>
<protein>
    <submittedName>
        <fullName evidence="2">Uncharacterized protein</fullName>
    </submittedName>
</protein>
<reference evidence="3" key="1">
    <citation type="journal article" date="2013" name="Nature">
        <title>Draft genome of the wheat A-genome progenitor Triticum urartu.</title>
        <authorList>
            <person name="Ling H.Q."/>
            <person name="Zhao S."/>
            <person name="Liu D."/>
            <person name="Wang J."/>
            <person name="Sun H."/>
            <person name="Zhang C."/>
            <person name="Fan H."/>
            <person name="Li D."/>
            <person name="Dong L."/>
            <person name="Tao Y."/>
            <person name="Gao C."/>
            <person name="Wu H."/>
            <person name="Li Y."/>
            <person name="Cui Y."/>
            <person name="Guo X."/>
            <person name="Zheng S."/>
            <person name="Wang B."/>
            <person name="Yu K."/>
            <person name="Liang Q."/>
            <person name="Yang W."/>
            <person name="Lou X."/>
            <person name="Chen J."/>
            <person name="Feng M."/>
            <person name="Jian J."/>
            <person name="Zhang X."/>
            <person name="Luo G."/>
            <person name="Jiang Y."/>
            <person name="Liu J."/>
            <person name="Wang Z."/>
            <person name="Sha Y."/>
            <person name="Zhang B."/>
            <person name="Wu H."/>
            <person name="Tang D."/>
            <person name="Shen Q."/>
            <person name="Xue P."/>
            <person name="Zou S."/>
            <person name="Wang X."/>
            <person name="Liu X."/>
            <person name="Wang F."/>
            <person name="Yang Y."/>
            <person name="An X."/>
            <person name="Dong Z."/>
            <person name="Zhang K."/>
            <person name="Zhang X."/>
            <person name="Luo M.C."/>
            <person name="Dvorak J."/>
            <person name="Tong Y."/>
            <person name="Wang J."/>
            <person name="Yang H."/>
            <person name="Li Z."/>
            <person name="Wang D."/>
            <person name="Zhang A."/>
            <person name="Wang J."/>
        </authorList>
    </citation>
    <scope>NUCLEOTIDE SEQUENCE</scope>
    <source>
        <strain evidence="3">cv. G1812</strain>
    </source>
</reference>
<dbReference type="Gramene" id="TuG1812G0500000486.01.T01">
    <property type="protein sequence ID" value="TuG1812G0500000486.01.T01"/>
    <property type="gene ID" value="TuG1812G0500000486.01"/>
</dbReference>
<feature type="compositionally biased region" description="Polar residues" evidence="1">
    <location>
        <begin position="53"/>
        <end position="67"/>
    </location>
</feature>
<dbReference type="Proteomes" id="UP000015106">
    <property type="component" value="Chromosome 5"/>
</dbReference>